<evidence type="ECO:0000259" key="4">
    <source>
        <dbReference type="Pfam" id="PF00135"/>
    </source>
</evidence>
<dbReference type="EC" id="3.1.1.-" evidence="3"/>
<evidence type="ECO:0000313" key="5">
    <source>
        <dbReference type="EMBL" id="OHE99045.1"/>
    </source>
</evidence>
<dbReference type="Proteomes" id="UP000176998">
    <property type="component" value="Unassembled WGS sequence"/>
</dbReference>
<name>A0A1G4BCI2_9PEZI</name>
<keyword evidence="6" id="KW-1185">Reference proteome</keyword>
<dbReference type="InterPro" id="IPR029058">
    <property type="entry name" value="AB_hydrolase_fold"/>
</dbReference>
<feature type="domain" description="Carboxylesterase type B" evidence="4">
    <location>
        <begin position="120"/>
        <end position="415"/>
    </location>
</feature>
<comment type="caution">
    <text evidence="5">The sequence shown here is derived from an EMBL/GenBank/DDBJ whole genome shotgun (WGS) entry which is preliminary data.</text>
</comment>
<dbReference type="InterPro" id="IPR002018">
    <property type="entry name" value="CarbesteraseB"/>
</dbReference>
<evidence type="ECO:0000256" key="3">
    <source>
        <dbReference type="RuleBase" id="RU361235"/>
    </source>
</evidence>
<dbReference type="PROSITE" id="PS00122">
    <property type="entry name" value="CARBOXYLESTERASE_B_1"/>
    <property type="match status" value="1"/>
</dbReference>
<dbReference type="SUPFAM" id="SSF53474">
    <property type="entry name" value="alpha/beta-Hydrolases"/>
    <property type="match status" value="1"/>
</dbReference>
<accession>A0A1G4BCI2</accession>
<gene>
    <name evidence="5" type="ORF">CORC01_05735</name>
</gene>
<dbReference type="GO" id="GO:0016787">
    <property type="term" value="F:hydrolase activity"/>
    <property type="evidence" value="ECO:0007669"/>
    <property type="project" value="UniProtKB-KW"/>
</dbReference>
<dbReference type="InterPro" id="IPR050309">
    <property type="entry name" value="Type-B_Carboxylest/Lipase"/>
</dbReference>
<dbReference type="STRING" id="1209926.A0A1G4BCI2"/>
<evidence type="ECO:0000256" key="1">
    <source>
        <dbReference type="ARBA" id="ARBA00005964"/>
    </source>
</evidence>
<dbReference type="Pfam" id="PF00135">
    <property type="entry name" value="COesterase"/>
    <property type="match status" value="1"/>
</dbReference>
<dbReference type="GeneID" id="34558887"/>
<evidence type="ECO:0000256" key="2">
    <source>
        <dbReference type="ARBA" id="ARBA00022801"/>
    </source>
</evidence>
<dbReference type="RefSeq" id="XP_022476194.1">
    <property type="nucleotide sequence ID" value="XM_022617377.1"/>
</dbReference>
<evidence type="ECO:0000313" key="6">
    <source>
        <dbReference type="Proteomes" id="UP000176998"/>
    </source>
</evidence>
<dbReference type="EMBL" id="MJBS01000040">
    <property type="protein sequence ID" value="OHE99045.1"/>
    <property type="molecule type" value="Genomic_DNA"/>
</dbReference>
<protein>
    <recommendedName>
        <fullName evidence="3">Carboxylic ester hydrolase</fullName>
        <ecNumber evidence="3">3.1.1.-</ecNumber>
    </recommendedName>
</protein>
<proteinExistence type="inferred from homology"/>
<dbReference type="InterPro" id="IPR019826">
    <property type="entry name" value="Carboxylesterase_B_AS"/>
</dbReference>
<organism evidence="5 6">
    <name type="scientific">Colletotrichum orchidophilum</name>
    <dbReference type="NCBI Taxonomy" id="1209926"/>
    <lineage>
        <taxon>Eukaryota</taxon>
        <taxon>Fungi</taxon>
        <taxon>Dikarya</taxon>
        <taxon>Ascomycota</taxon>
        <taxon>Pezizomycotina</taxon>
        <taxon>Sordariomycetes</taxon>
        <taxon>Hypocreomycetidae</taxon>
        <taxon>Glomerellales</taxon>
        <taxon>Glomerellaceae</taxon>
        <taxon>Colletotrichum</taxon>
    </lineage>
</organism>
<dbReference type="Gene3D" id="3.40.50.1820">
    <property type="entry name" value="alpha/beta hydrolase"/>
    <property type="match status" value="2"/>
</dbReference>
<reference evidence="5 6" key="1">
    <citation type="submission" date="2016-09" db="EMBL/GenBank/DDBJ databases">
        <authorList>
            <person name="Capua I."/>
            <person name="De Benedictis P."/>
            <person name="Joannis T."/>
            <person name="Lombin L.H."/>
            <person name="Cattoli G."/>
        </authorList>
    </citation>
    <scope>NUCLEOTIDE SEQUENCE [LARGE SCALE GENOMIC DNA]</scope>
    <source>
        <strain evidence="5 6">IMI 309357</strain>
    </source>
</reference>
<sequence length="493" mass="53362">MALTVQIFDHPIIGKVEGQASDDVIQFLGLKYATLEHWFDNSKLVQYDGSGANATHHGPQAISDPEGVKNEHIIIQKSIPTAEFPGISGTECLNLNLTAPLNSNDSKRLPVLVFIHGGGYRLGMPGFLTSEELRKAGFKSNQGHHDQRIALEWVGKYVSGFGGDPQHVTVVGESAGGVSASRLLYSEKALASQLIILGGSPPALAPLDLGVAEQAYNGVLKALGAEDVRSGERIRILSRASPEDLSLKIGKSLPFLPVLDEATIPFVPTFETASAGKLVPETTSYKAVMVGYAPLDASIFGFMGLLQRKKNIAASFTRIINAALSHHVDSAGQILQAYGISDITSDDEAFIRILQFASDIGFRAPAESFVKSFPGDAYLLEFAEANPWEGPFRGYSTHVLDVAFLFQNYNEHLGDTQRKSAELFLTDIIDFVHGQAPWQPFQDAGGRMLYQDGTRAYKEAGANPARYDLLLELGEKIGLDSLLEAWGAFLVSQ</sequence>
<keyword evidence="2 3" id="KW-0378">Hydrolase</keyword>
<dbReference type="OrthoDB" id="3200163at2759"/>
<comment type="similarity">
    <text evidence="1 3">Belongs to the type-B carboxylesterase/lipase family.</text>
</comment>
<dbReference type="AlphaFoldDB" id="A0A1G4BCI2"/>
<dbReference type="PANTHER" id="PTHR11559">
    <property type="entry name" value="CARBOXYLESTERASE"/>
    <property type="match status" value="1"/>
</dbReference>